<evidence type="ECO:0000313" key="2">
    <source>
        <dbReference type="EMBL" id="KAK9736601.1"/>
    </source>
</evidence>
<feature type="region of interest" description="Disordered" evidence="1">
    <location>
        <begin position="73"/>
        <end position="118"/>
    </location>
</feature>
<dbReference type="EMBL" id="JASPKY010000111">
    <property type="protein sequence ID" value="KAK9736601.1"/>
    <property type="molecule type" value="Genomic_DNA"/>
</dbReference>
<reference evidence="2 3" key="1">
    <citation type="journal article" date="2024" name="BMC Genomics">
        <title>De novo assembly and annotation of Popillia japonica's genome with initial clues to its potential as an invasive pest.</title>
        <authorList>
            <person name="Cucini C."/>
            <person name="Boschi S."/>
            <person name="Funari R."/>
            <person name="Cardaioli E."/>
            <person name="Iannotti N."/>
            <person name="Marturano G."/>
            <person name="Paoli F."/>
            <person name="Bruttini M."/>
            <person name="Carapelli A."/>
            <person name="Frati F."/>
            <person name="Nardi F."/>
        </authorList>
    </citation>
    <scope>NUCLEOTIDE SEQUENCE [LARGE SCALE GENOMIC DNA]</scope>
    <source>
        <strain evidence="2">DMR45628</strain>
    </source>
</reference>
<proteinExistence type="predicted"/>
<protein>
    <submittedName>
        <fullName evidence="2">Uncharacterized protein</fullName>
    </submittedName>
</protein>
<dbReference type="Proteomes" id="UP001458880">
    <property type="component" value="Unassembled WGS sequence"/>
</dbReference>
<accession>A0AAW1LRT6</accession>
<feature type="compositionally biased region" description="Polar residues" evidence="1">
    <location>
        <begin position="90"/>
        <end position="108"/>
    </location>
</feature>
<evidence type="ECO:0000313" key="3">
    <source>
        <dbReference type="Proteomes" id="UP001458880"/>
    </source>
</evidence>
<comment type="caution">
    <text evidence="2">The sequence shown here is derived from an EMBL/GenBank/DDBJ whole genome shotgun (WGS) entry which is preliminary data.</text>
</comment>
<name>A0AAW1LRT6_POPJA</name>
<sequence>MKPNLDGREYSEQLGFWRLLPPQSIEVFFSQTGPLILEPVILVHLRLLVINLIHRMNSKKKWITSQELQEEMDNLSDITEEGDLSDLDPNFNSHNSEFGEKSGSSSDNSDAEIIQAEG</sequence>
<dbReference type="AlphaFoldDB" id="A0AAW1LRT6"/>
<evidence type="ECO:0000256" key="1">
    <source>
        <dbReference type="SAM" id="MobiDB-lite"/>
    </source>
</evidence>
<organism evidence="2 3">
    <name type="scientific">Popillia japonica</name>
    <name type="common">Japanese beetle</name>
    <dbReference type="NCBI Taxonomy" id="7064"/>
    <lineage>
        <taxon>Eukaryota</taxon>
        <taxon>Metazoa</taxon>
        <taxon>Ecdysozoa</taxon>
        <taxon>Arthropoda</taxon>
        <taxon>Hexapoda</taxon>
        <taxon>Insecta</taxon>
        <taxon>Pterygota</taxon>
        <taxon>Neoptera</taxon>
        <taxon>Endopterygota</taxon>
        <taxon>Coleoptera</taxon>
        <taxon>Polyphaga</taxon>
        <taxon>Scarabaeiformia</taxon>
        <taxon>Scarabaeidae</taxon>
        <taxon>Rutelinae</taxon>
        <taxon>Popillia</taxon>
    </lineage>
</organism>
<feature type="compositionally biased region" description="Acidic residues" evidence="1">
    <location>
        <begin position="73"/>
        <end position="86"/>
    </location>
</feature>
<keyword evidence="3" id="KW-1185">Reference proteome</keyword>
<gene>
    <name evidence="2" type="ORF">QE152_g11415</name>
</gene>